<feature type="compositionally biased region" description="Low complexity" evidence="5">
    <location>
        <begin position="34"/>
        <end position="50"/>
    </location>
</feature>
<dbReference type="AlphaFoldDB" id="A0A6G1H263"/>
<evidence type="ECO:0000256" key="2">
    <source>
        <dbReference type="ARBA" id="ARBA00022692"/>
    </source>
</evidence>
<evidence type="ECO:0000313" key="7">
    <source>
        <dbReference type="EMBL" id="KAF1987099.1"/>
    </source>
</evidence>
<evidence type="ECO:0000313" key="8">
    <source>
        <dbReference type="Proteomes" id="UP000800041"/>
    </source>
</evidence>
<evidence type="ECO:0000256" key="4">
    <source>
        <dbReference type="ARBA" id="ARBA00023136"/>
    </source>
</evidence>
<evidence type="ECO:0000256" key="3">
    <source>
        <dbReference type="ARBA" id="ARBA00022989"/>
    </source>
</evidence>
<feature type="transmembrane region" description="Helical" evidence="6">
    <location>
        <begin position="165"/>
        <end position="196"/>
    </location>
</feature>
<sequence>MATFAPYQDTTPETIRALSPPPASSSPPVPPPSASGRRSFSPSGGRASPRPFNPEVVPSSSRYTDADEDDEAGLAAPTTGGFGFGRRGFGGGSGSGNGAEGGGRGGGGREGIDMFETRLGIRMDYEACLAYLLLPPAGSVMLLVLEHRSDYVRFHAWQASLLFSVIFIVHIIFSWTAIISWLLFACDLLLIGWLVFRAYRDADTLDRCEVPFFGPLASQILDDE</sequence>
<gene>
    <name evidence="7" type="ORF">K402DRAFT_393264</name>
</gene>
<organism evidence="7 8">
    <name type="scientific">Aulographum hederae CBS 113979</name>
    <dbReference type="NCBI Taxonomy" id="1176131"/>
    <lineage>
        <taxon>Eukaryota</taxon>
        <taxon>Fungi</taxon>
        <taxon>Dikarya</taxon>
        <taxon>Ascomycota</taxon>
        <taxon>Pezizomycotina</taxon>
        <taxon>Dothideomycetes</taxon>
        <taxon>Pleosporomycetidae</taxon>
        <taxon>Aulographales</taxon>
        <taxon>Aulographaceae</taxon>
    </lineage>
</organism>
<dbReference type="OrthoDB" id="5546837at2759"/>
<reference evidence="7" key="1">
    <citation type="journal article" date="2020" name="Stud. Mycol.">
        <title>101 Dothideomycetes genomes: a test case for predicting lifestyles and emergence of pathogens.</title>
        <authorList>
            <person name="Haridas S."/>
            <person name="Albert R."/>
            <person name="Binder M."/>
            <person name="Bloem J."/>
            <person name="Labutti K."/>
            <person name="Salamov A."/>
            <person name="Andreopoulos B."/>
            <person name="Baker S."/>
            <person name="Barry K."/>
            <person name="Bills G."/>
            <person name="Bluhm B."/>
            <person name="Cannon C."/>
            <person name="Castanera R."/>
            <person name="Culley D."/>
            <person name="Daum C."/>
            <person name="Ezra D."/>
            <person name="Gonzalez J."/>
            <person name="Henrissat B."/>
            <person name="Kuo A."/>
            <person name="Liang C."/>
            <person name="Lipzen A."/>
            <person name="Lutzoni F."/>
            <person name="Magnuson J."/>
            <person name="Mondo S."/>
            <person name="Nolan M."/>
            <person name="Ohm R."/>
            <person name="Pangilinan J."/>
            <person name="Park H.-J."/>
            <person name="Ramirez L."/>
            <person name="Alfaro M."/>
            <person name="Sun H."/>
            <person name="Tritt A."/>
            <person name="Yoshinaga Y."/>
            <person name="Zwiers L.-H."/>
            <person name="Turgeon B."/>
            <person name="Goodwin S."/>
            <person name="Spatafora J."/>
            <person name="Crous P."/>
            <person name="Grigoriev I."/>
        </authorList>
    </citation>
    <scope>NUCLEOTIDE SEQUENCE</scope>
    <source>
        <strain evidence="7">CBS 113979</strain>
    </source>
</reference>
<feature type="region of interest" description="Disordered" evidence="5">
    <location>
        <begin position="1"/>
        <end position="109"/>
    </location>
</feature>
<evidence type="ECO:0000256" key="1">
    <source>
        <dbReference type="ARBA" id="ARBA00004141"/>
    </source>
</evidence>
<protein>
    <submittedName>
        <fullName evidence="7">Uncharacterized protein</fullName>
    </submittedName>
</protein>
<dbReference type="GO" id="GO:0016020">
    <property type="term" value="C:membrane"/>
    <property type="evidence" value="ECO:0007669"/>
    <property type="project" value="UniProtKB-SubCell"/>
</dbReference>
<keyword evidence="2 6" id="KW-0812">Transmembrane</keyword>
<keyword evidence="3 6" id="KW-1133">Transmembrane helix</keyword>
<dbReference type="PANTHER" id="PTHR36460:SF1">
    <property type="entry name" value="UPF0132 DOMAIN PROTEIN (AFU_ORTHOLOGUE AFUA_3G10255)"/>
    <property type="match status" value="1"/>
</dbReference>
<keyword evidence="8" id="KW-1185">Reference proteome</keyword>
<feature type="compositionally biased region" description="Pro residues" evidence="5">
    <location>
        <begin position="19"/>
        <end position="33"/>
    </location>
</feature>
<dbReference type="PANTHER" id="PTHR36460">
    <property type="entry name" value="UPF0132 DOMAIN PROTEIN (AFU_ORTHOLOGUE AFUA_3G10255)"/>
    <property type="match status" value="1"/>
</dbReference>
<feature type="compositionally biased region" description="Gly residues" evidence="5">
    <location>
        <begin position="80"/>
        <end position="109"/>
    </location>
</feature>
<name>A0A6G1H263_9PEZI</name>
<evidence type="ECO:0000256" key="6">
    <source>
        <dbReference type="SAM" id="Phobius"/>
    </source>
</evidence>
<accession>A0A6G1H263</accession>
<dbReference type="EMBL" id="ML977154">
    <property type="protein sequence ID" value="KAF1987099.1"/>
    <property type="molecule type" value="Genomic_DNA"/>
</dbReference>
<proteinExistence type="predicted"/>
<evidence type="ECO:0000256" key="5">
    <source>
        <dbReference type="SAM" id="MobiDB-lite"/>
    </source>
</evidence>
<comment type="subcellular location">
    <subcellularLocation>
        <location evidence="1">Membrane</location>
        <topology evidence="1">Multi-pass membrane protein</topology>
    </subcellularLocation>
</comment>
<dbReference type="Proteomes" id="UP000800041">
    <property type="component" value="Unassembled WGS sequence"/>
</dbReference>
<keyword evidence="4 6" id="KW-0472">Membrane</keyword>